<organism evidence="1 2">
    <name type="scientific">Portunus trituberculatus</name>
    <name type="common">Swimming crab</name>
    <name type="synonym">Neptunus trituberculatus</name>
    <dbReference type="NCBI Taxonomy" id="210409"/>
    <lineage>
        <taxon>Eukaryota</taxon>
        <taxon>Metazoa</taxon>
        <taxon>Ecdysozoa</taxon>
        <taxon>Arthropoda</taxon>
        <taxon>Crustacea</taxon>
        <taxon>Multicrustacea</taxon>
        <taxon>Malacostraca</taxon>
        <taxon>Eumalacostraca</taxon>
        <taxon>Eucarida</taxon>
        <taxon>Decapoda</taxon>
        <taxon>Pleocyemata</taxon>
        <taxon>Brachyura</taxon>
        <taxon>Eubrachyura</taxon>
        <taxon>Portunoidea</taxon>
        <taxon>Portunidae</taxon>
        <taxon>Portuninae</taxon>
        <taxon>Portunus</taxon>
    </lineage>
</organism>
<gene>
    <name evidence="1" type="ORF">E2C01_089636</name>
</gene>
<evidence type="ECO:0000313" key="2">
    <source>
        <dbReference type="Proteomes" id="UP000324222"/>
    </source>
</evidence>
<reference evidence="1 2" key="1">
    <citation type="submission" date="2019-05" db="EMBL/GenBank/DDBJ databases">
        <title>Another draft genome of Portunus trituberculatus and its Hox gene families provides insights of decapod evolution.</title>
        <authorList>
            <person name="Jeong J.-H."/>
            <person name="Song I."/>
            <person name="Kim S."/>
            <person name="Choi T."/>
            <person name="Kim D."/>
            <person name="Ryu S."/>
            <person name="Kim W."/>
        </authorList>
    </citation>
    <scope>NUCLEOTIDE SEQUENCE [LARGE SCALE GENOMIC DNA]</scope>
    <source>
        <tissue evidence="1">Muscle</tissue>
    </source>
</reference>
<dbReference type="Proteomes" id="UP000324222">
    <property type="component" value="Unassembled WGS sequence"/>
</dbReference>
<comment type="caution">
    <text evidence="1">The sequence shown here is derived from an EMBL/GenBank/DDBJ whole genome shotgun (WGS) entry which is preliminary data.</text>
</comment>
<evidence type="ECO:0000313" key="1">
    <source>
        <dbReference type="EMBL" id="MPC94465.1"/>
    </source>
</evidence>
<name>A0A5B7JIS6_PORTR</name>
<accession>A0A5B7JIS6</accession>
<dbReference type="AlphaFoldDB" id="A0A5B7JIS6"/>
<sequence>MLLDESHCEGLNLKNICNVRYLYGVCFIEVSSLKKFINDVEEFKSDFKSITAKADKMMEIAAQKLENVKKLTTKSVQKI</sequence>
<proteinExistence type="predicted"/>
<protein>
    <submittedName>
        <fullName evidence="1">Uncharacterized protein</fullName>
    </submittedName>
</protein>
<keyword evidence="2" id="KW-1185">Reference proteome</keyword>
<dbReference type="EMBL" id="VSRR010098679">
    <property type="protein sequence ID" value="MPC94465.1"/>
    <property type="molecule type" value="Genomic_DNA"/>
</dbReference>